<dbReference type="GO" id="GO:0035269">
    <property type="term" value="P:protein O-linked glycosylation via mannose"/>
    <property type="evidence" value="ECO:0007669"/>
    <property type="project" value="TreeGrafter"/>
</dbReference>
<dbReference type="GO" id="GO:0006488">
    <property type="term" value="P:dolichol-linked oligosaccharide biosynthetic process"/>
    <property type="evidence" value="ECO:0007669"/>
    <property type="project" value="TreeGrafter"/>
</dbReference>
<keyword evidence="2 4" id="KW-0328">Glycosyltransferase</keyword>
<evidence type="ECO:0000313" key="6">
    <source>
        <dbReference type="EMBL" id="ORD94297.1"/>
    </source>
</evidence>
<comment type="catalytic activity">
    <reaction evidence="4">
        <text>a di-trans,poly-cis-dolichyl phosphate + GDP-alpha-D-mannose = a di-trans,poly-cis-dolichyl beta-D-mannosyl phosphate + GDP</text>
        <dbReference type="Rhea" id="RHEA:21184"/>
        <dbReference type="Rhea" id="RHEA-COMP:19498"/>
        <dbReference type="Rhea" id="RHEA-COMP:19501"/>
        <dbReference type="ChEBI" id="CHEBI:57527"/>
        <dbReference type="ChEBI" id="CHEBI:57683"/>
        <dbReference type="ChEBI" id="CHEBI:58189"/>
        <dbReference type="ChEBI" id="CHEBI:58211"/>
    </reaction>
</comment>
<keyword evidence="7" id="KW-1185">Reference proteome</keyword>
<evidence type="ECO:0000256" key="4">
    <source>
        <dbReference type="RuleBase" id="RU365083"/>
    </source>
</evidence>
<dbReference type="PANTHER" id="PTHR43398:SF1">
    <property type="entry name" value="DOLICHOL-PHOSPHATE MANNOSYLTRANSFERASE SUBUNIT 1"/>
    <property type="match status" value="1"/>
</dbReference>
<comment type="subunit">
    <text evidence="4">Component of the dolichol-phosphate mannose (DPM) synthase complex.</text>
</comment>
<dbReference type="Pfam" id="PF00535">
    <property type="entry name" value="Glycos_transf_2"/>
    <property type="match status" value="1"/>
</dbReference>
<reference evidence="6 7" key="1">
    <citation type="journal article" date="2017" name="Environ. Microbiol.">
        <title>Decay of the glycolytic pathway and adaptation to intranuclear parasitism within Enterocytozoonidae microsporidia.</title>
        <authorList>
            <person name="Wiredu Boakye D."/>
            <person name="Jaroenlak P."/>
            <person name="Prachumwat A."/>
            <person name="Williams T.A."/>
            <person name="Bateman K.S."/>
            <person name="Itsathitphaisarn O."/>
            <person name="Sritunyalucksana K."/>
            <person name="Paszkiewicz K.H."/>
            <person name="Moore K.A."/>
            <person name="Stentiford G.D."/>
            <person name="Williams B.A."/>
        </authorList>
    </citation>
    <scope>NUCLEOTIDE SEQUENCE [LARGE SCALE GENOMIC DNA]</scope>
    <source>
        <strain evidence="6 7">GB1</strain>
    </source>
</reference>
<dbReference type="UniPathway" id="UPA00378"/>
<evidence type="ECO:0000313" key="7">
    <source>
        <dbReference type="Proteomes" id="UP000192639"/>
    </source>
</evidence>
<proteinExistence type="inferred from homology"/>
<sequence length="241" mass="27969">MYNVILPTYNESKNIICMVNMLIAIFRRLDAEFRLVVVDDNSPDETASRVKALNNPNIKVIEREGKLGLGSAYMDATKYCIHPYTIIIDVDLQQDPFDIIGMTKYCKEYDIVASTRYSKSLKYDGNKEVMASGKVCHWKFSRRLISSVSNSSGRFILDLKSSDLTSSFRIYKTEIFKNLIKKVSNKGFGFQFEILARAEYENYKIKEYPITFYNRAYGESKLGATDIYRFLVMLVYLYFFL</sequence>
<protein>
    <recommendedName>
        <fullName evidence="4">Dolichol-phosphate mannosyltransferase subunit 1</fullName>
        <ecNumber evidence="4">2.4.1.83</ecNumber>
    </recommendedName>
</protein>
<dbReference type="GO" id="GO:0004582">
    <property type="term" value="F:dolichyl-phosphate beta-D-mannosyltransferase activity"/>
    <property type="evidence" value="ECO:0007669"/>
    <property type="project" value="UniProtKB-UniRule"/>
</dbReference>
<keyword evidence="3 4" id="KW-0808">Transferase</keyword>
<evidence type="ECO:0000259" key="5">
    <source>
        <dbReference type="Pfam" id="PF00535"/>
    </source>
</evidence>
<evidence type="ECO:0000256" key="2">
    <source>
        <dbReference type="ARBA" id="ARBA00022676"/>
    </source>
</evidence>
<dbReference type="OrthoDB" id="2603at2759"/>
<accession>A0A1Y1S762</accession>
<dbReference type="Proteomes" id="UP000192639">
    <property type="component" value="Unassembled WGS sequence"/>
</dbReference>
<dbReference type="Gene3D" id="3.90.550.10">
    <property type="entry name" value="Spore Coat Polysaccharide Biosynthesis Protein SpsA, Chain A"/>
    <property type="match status" value="1"/>
</dbReference>
<comment type="similarity">
    <text evidence="1 4">Belongs to the glycosyltransferase 2 family.</text>
</comment>
<dbReference type="VEuPathDB" id="MicrosporidiaDB:ECANGB1_896"/>
<dbReference type="GO" id="GO:0006506">
    <property type="term" value="P:GPI anchor biosynthetic process"/>
    <property type="evidence" value="ECO:0007669"/>
    <property type="project" value="TreeGrafter"/>
</dbReference>
<dbReference type="InterPro" id="IPR029044">
    <property type="entry name" value="Nucleotide-diphossugar_trans"/>
</dbReference>
<dbReference type="AlphaFoldDB" id="A0A1Y1S762"/>
<comment type="subcellular location">
    <subcellularLocation>
        <location evidence="4">Endoplasmic reticulum</location>
    </subcellularLocation>
</comment>
<dbReference type="CDD" id="cd06442">
    <property type="entry name" value="DPM1_like"/>
    <property type="match status" value="1"/>
</dbReference>
<evidence type="ECO:0000256" key="1">
    <source>
        <dbReference type="ARBA" id="ARBA00006739"/>
    </source>
</evidence>
<comment type="function">
    <text evidence="4">Transfers mannose from GDP-mannose to dolichol monophosphate to form dolichol phosphate mannose (Dol-P-Man) which is the mannosyl donor in pathways leading to N-glycosylation, glycosyl phosphatidylinositol membrane anchoring, and O-mannosylation of proteins.</text>
</comment>
<organism evidence="6 7">
    <name type="scientific">Enterospora canceri</name>
    <dbReference type="NCBI Taxonomy" id="1081671"/>
    <lineage>
        <taxon>Eukaryota</taxon>
        <taxon>Fungi</taxon>
        <taxon>Fungi incertae sedis</taxon>
        <taxon>Microsporidia</taxon>
        <taxon>Enterocytozoonidae</taxon>
        <taxon>Enterospora</taxon>
    </lineage>
</organism>
<dbReference type="SUPFAM" id="SSF53448">
    <property type="entry name" value="Nucleotide-diphospho-sugar transferases"/>
    <property type="match status" value="1"/>
</dbReference>
<keyword evidence="4" id="KW-0256">Endoplasmic reticulum</keyword>
<feature type="domain" description="Glycosyltransferase 2-like" evidence="5">
    <location>
        <begin position="4"/>
        <end position="179"/>
    </location>
</feature>
<comment type="caution">
    <text evidence="6">The sequence shown here is derived from an EMBL/GenBank/DDBJ whole genome shotgun (WGS) entry which is preliminary data.</text>
</comment>
<name>A0A1Y1S762_9MICR</name>
<dbReference type="EC" id="2.4.1.83" evidence="4"/>
<comment type="pathway">
    <text evidence="4">Protein modification; protein glycosylation.</text>
</comment>
<dbReference type="InterPro" id="IPR001173">
    <property type="entry name" value="Glyco_trans_2-like"/>
</dbReference>
<gene>
    <name evidence="6" type="primary">DPM1</name>
    <name evidence="6" type="ORF">ECANGB1_896</name>
</gene>
<dbReference type="InterPro" id="IPR039528">
    <property type="entry name" value="DPM1-like"/>
</dbReference>
<dbReference type="GO" id="GO:0005789">
    <property type="term" value="C:endoplasmic reticulum membrane"/>
    <property type="evidence" value="ECO:0007669"/>
    <property type="project" value="TreeGrafter"/>
</dbReference>
<dbReference type="PANTHER" id="PTHR43398">
    <property type="entry name" value="DOLICHOL-PHOSPHATE MANNOSYLTRANSFERASE SUBUNIT 1"/>
    <property type="match status" value="1"/>
</dbReference>
<dbReference type="EMBL" id="LWDP01000025">
    <property type="protein sequence ID" value="ORD94297.1"/>
    <property type="molecule type" value="Genomic_DNA"/>
</dbReference>
<evidence type="ECO:0000256" key="3">
    <source>
        <dbReference type="ARBA" id="ARBA00022679"/>
    </source>
</evidence>